<dbReference type="EMBL" id="SMLB01000014">
    <property type="protein sequence ID" value="TDD69484.1"/>
    <property type="molecule type" value="Genomic_DNA"/>
</dbReference>
<comment type="caution">
    <text evidence="1">The sequence shown here is derived from an EMBL/GenBank/DDBJ whole genome shotgun (WGS) entry which is preliminary data.</text>
</comment>
<reference evidence="1 2" key="1">
    <citation type="submission" date="2019-02" db="EMBL/GenBank/DDBJ databases">
        <title>Draft genome sequences of novel Actinobacteria.</title>
        <authorList>
            <person name="Sahin N."/>
            <person name="Ay H."/>
            <person name="Saygin H."/>
        </authorList>
    </citation>
    <scope>NUCLEOTIDE SEQUENCE [LARGE SCALE GENOMIC DNA]</scope>
    <source>
        <strain evidence="1 2">8K307</strain>
    </source>
</reference>
<evidence type="ECO:0000313" key="2">
    <source>
        <dbReference type="Proteomes" id="UP000295217"/>
    </source>
</evidence>
<sequence>MPATDTTETTTTTKATTDRKPLYAAAGAADAAVAVLRELPAKVTEAVNDEKLRAEFRNRFAELPADVRAFRDGLPDLLLSAQAKAADLPQVVRELLADAGREAGKAYETFATRGEGVVTKLRTEYGPVVENAVANVRGRVADAADEVAEITGKAADDLKIKR</sequence>
<organism evidence="1 2">
    <name type="scientific">Jiangella aurantiaca</name>
    <dbReference type="NCBI Taxonomy" id="2530373"/>
    <lineage>
        <taxon>Bacteria</taxon>
        <taxon>Bacillati</taxon>
        <taxon>Actinomycetota</taxon>
        <taxon>Actinomycetes</taxon>
        <taxon>Jiangellales</taxon>
        <taxon>Jiangellaceae</taxon>
        <taxon>Jiangella</taxon>
    </lineage>
</organism>
<protein>
    <recommendedName>
        <fullName evidence="3">Heparin-binding hemagglutinin</fullName>
    </recommendedName>
</protein>
<proteinExistence type="predicted"/>
<accession>A0A4R5AF42</accession>
<evidence type="ECO:0008006" key="3">
    <source>
        <dbReference type="Google" id="ProtNLM"/>
    </source>
</evidence>
<keyword evidence="2" id="KW-1185">Reference proteome</keyword>
<name>A0A4R5AF42_9ACTN</name>
<gene>
    <name evidence="1" type="ORF">E1262_12635</name>
</gene>
<evidence type="ECO:0000313" key="1">
    <source>
        <dbReference type="EMBL" id="TDD69484.1"/>
    </source>
</evidence>
<dbReference type="RefSeq" id="WP_132103489.1">
    <property type="nucleotide sequence ID" value="NZ_SMLB01000014.1"/>
</dbReference>
<dbReference type="OrthoDB" id="5190523at2"/>
<dbReference type="Proteomes" id="UP000295217">
    <property type="component" value="Unassembled WGS sequence"/>
</dbReference>
<dbReference type="AlphaFoldDB" id="A0A4R5AF42"/>